<dbReference type="RefSeq" id="WP_105216867.1">
    <property type="nucleotide sequence ID" value="NZ_CP027062.1"/>
</dbReference>
<dbReference type="GO" id="GO:0006631">
    <property type="term" value="P:fatty acid metabolic process"/>
    <property type="evidence" value="ECO:0007669"/>
    <property type="project" value="TreeGrafter"/>
</dbReference>
<dbReference type="InterPro" id="IPR042099">
    <property type="entry name" value="ANL_N_sf"/>
</dbReference>
<evidence type="ECO:0000313" key="5">
    <source>
        <dbReference type="Proteomes" id="UP000238442"/>
    </source>
</evidence>
<dbReference type="AlphaFoldDB" id="A0A2S0HY63"/>
<dbReference type="SUPFAM" id="SSF56801">
    <property type="entry name" value="Acetyl-CoA synthetase-like"/>
    <property type="match status" value="1"/>
</dbReference>
<dbReference type="Gene3D" id="3.30.300.30">
    <property type="match status" value="1"/>
</dbReference>
<keyword evidence="2 4" id="KW-0436">Ligase</keyword>
<protein>
    <submittedName>
        <fullName evidence="4">O-succinylbenzoic acid--CoA ligase</fullName>
    </submittedName>
</protein>
<evidence type="ECO:0000259" key="3">
    <source>
        <dbReference type="Pfam" id="PF00501"/>
    </source>
</evidence>
<comment type="similarity">
    <text evidence="1">Belongs to the ATP-dependent AMP-binding enzyme family.</text>
</comment>
<proteinExistence type="inferred from homology"/>
<dbReference type="InterPro" id="IPR045851">
    <property type="entry name" value="AMP-bd_C_sf"/>
</dbReference>
<keyword evidence="5" id="KW-1185">Reference proteome</keyword>
<dbReference type="Proteomes" id="UP000238442">
    <property type="component" value="Chromosome"/>
</dbReference>
<dbReference type="Pfam" id="PF00501">
    <property type="entry name" value="AMP-binding"/>
    <property type="match status" value="1"/>
</dbReference>
<dbReference type="EMBL" id="CP027062">
    <property type="protein sequence ID" value="AVI51627.1"/>
    <property type="molecule type" value="Genomic_DNA"/>
</dbReference>
<evidence type="ECO:0000256" key="2">
    <source>
        <dbReference type="ARBA" id="ARBA00022598"/>
    </source>
</evidence>
<dbReference type="GO" id="GO:0031956">
    <property type="term" value="F:medium-chain fatty acid-CoA ligase activity"/>
    <property type="evidence" value="ECO:0007669"/>
    <property type="project" value="TreeGrafter"/>
</dbReference>
<organism evidence="4 5">
    <name type="scientific">Pukyongia salina</name>
    <dbReference type="NCBI Taxonomy" id="2094025"/>
    <lineage>
        <taxon>Bacteria</taxon>
        <taxon>Pseudomonadati</taxon>
        <taxon>Bacteroidota</taxon>
        <taxon>Flavobacteriia</taxon>
        <taxon>Flavobacteriales</taxon>
        <taxon>Flavobacteriaceae</taxon>
        <taxon>Pukyongia</taxon>
    </lineage>
</organism>
<dbReference type="KEGG" id="aue:C5O00_10830"/>
<evidence type="ECO:0000313" key="4">
    <source>
        <dbReference type="EMBL" id="AVI51627.1"/>
    </source>
</evidence>
<evidence type="ECO:0000256" key="1">
    <source>
        <dbReference type="ARBA" id="ARBA00006432"/>
    </source>
</evidence>
<accession>A0A2S0HY63</accession>
<dbReference type="OrthoDB" id="8870348at2"/>
<feature type="domain" description="AMP-dependent synthetase/ligase" evidence="3">
    <location>
        <begin position="61"/>
        <end position="206"/>
    </location>
</feature>
<name>A0A2S0HY63_9FLAO</name>
<dbReference type="InterPro" id="IPR000873">
    <property type="entry name" value="AMP-dep_synth/lig_dom"/>
</dbReference>
<dbReference type="Gene3D" id="3.40.50.12780">
    <property type="entry name" value="N-terminal domain of ligase-like"/>
    <property type="match status" value="1"/>
</dbReference>
<dbReference type="PANTHER" id="PTHR43201:SF5">
    <property type="entry name" value="MEDIUM-CHAIN ACYL-COA LIGASE ACSF2, MITOCHONDRIAL"/>
    <property type="match status" value="1"/>
</dbReference>
<sequence>MKPTSQSLHPAFKLNGLEFSSAEEVLNFADGLLEDGNEQEASVVRFLEQWLDFSETIKVRTSGSTGKPKWIELSKAHMINSARATGAYFKAGNNTQALLCLSADYIAGKMMLVRAMVLGWDLHVVTPSKDSLTEYDNDYDFVAMVPYQVWHSLDALKKVKKLIIGGGRVPAELEEKLQDVDTEAFATYGMTETATHVAVRRLNGPARSESFSALPDVKFSVDARSCLIITAPAILDAPLVTNDVVTLNSPTNFNWHGRYDNVINSGGLKIYPELVEAKLSSFIPNNFLIASEKDELLGERVILIFEGEMKETSSLADAFRKLEPHERPKRVYSLSKFVYTDTGKLKRRDVLKVLQKYK</sequence>
<gene>
    <name evidence="4" type="ORF">C5O00_10830</name>
</gene>
<reference evidence="4 5" key="1">
    <citation type="submission" date="2018-02" db="EMBL/GenBank/DDBJ databases">
        <title>Genomic analysis of the strain RR4-38 isolated from a seawater recirculating aquaculture system.</title>
        <authorList>
            <person name="Kim Y.-S."/>
            <person name="Jang Y.H."/>
            <person name="Kim K.-H."/>
        </authorList>
    </citation>
    <scope>NUCLEOTIDE SEQUENCE [LARGE SCALE GENOMIC DNA]</scope>
    <source>
        <strain evidence="4 5">RR4-38</strain>
    </source>
</reference>
<dbReference type="PANTHER" id="PTHR43201">
    <property type="entry name" value="ACYL-COA SYNTHETASE"/>
    <property type="match status" value="1"/>
</dbReference>